<dbReference type="GO" id="GO:0016746">
    <property type="term" value="F:acyltransferase activity"/>
    <property type="evidence" value="ECO:0007669"/>
    <property type="project" value="UniProtKB-KW"/>
</dbReference>
<dbReference type="Proteomes" id="UP001595386">
    <property type="component" value="Unassembled WGS sequence"/>
</dbReference>
<dbReference type="SUPFAM" id="SSF55729">
    <property type="entry name" value="Acyl-CoA N-acyltransferases (Nat)"/>
    <property type="match status" value="1"/>
</dbReference>
<dbReference type="CDD" id="cd04301">
    <property type="entry name" value="NAT_SF"/>
    <property type="match status" value="1"/>
</dbReference>
<dbReference type="Pfam" id="PF00583">
    <property type="entry name" value="Acetyltransf_1"/>
    <property type="match status" value="1"/>
</dbReference>
<dbReference type="InterPro" id="IPR050832">
    <property type="entry name" value="Bact_Acetyltransf"/>
</dbReference>
<evidence type="ECO:0000313" key="6">
    <source>
        <dbReference type="Proteomes" id="UP001595386"/>
    </source>
</evidence>
<feature type="compositionally biased region" description="Pro residues" evidence="3">
    <location>
        <begin position="143"/>
        <end position="153"/>
    </location>
</feature>
<reference evidence="6" key="1">
    <citation type="journal article" date="2019" name="Int. J. Syst. Evol. Microbiol.">
        <title>The Global Catalogue of Microorganisms (GCM) 10K type strain sequencing project: providing services to taxonomists for standard genome sequencing and annotation.</title>
        <authorList>
            <consortium name="The Broad Institute Genomics Platform"/>
            <consortium name="The Broad Institute Genome Sequencing Center for Infectious Disease"/>
            <person name="Wu L."/>
            <person name="Ma J."/>
        </authorList>
    </citation>
    <scope>NUCLEOTIDE SEQUENCE [LARGE SCALE GENOMIC DNA]</scope>
    <source>
        <strain evidence="6">KCTC 52660</strain>
    </source>
</reference>
<evidence type="ECO:0000256" key="1">
    <source>
        <dbReference type="ARBA" id="ARBA00022679"/>
    </source>
</evidence>
<dbReference type="PROSITE" id="PS51186">
    <property type="entry name" value="GNAT"/>
    <property type="match status" value="1"/>
</dbReference>
<organism evidence="5 6">
    <name type="scientific">Halomonas tibetensis</name>
    <dbReference type="NCBI Taxonomy" id="2259590"/>
    <lineage>
        <taxon>Bacteria</taxon>
        <taxon>Pseudomonadati</taxon>
        <taxon>Pseudomonadota</taxon>
        <taxon>Gammaproteobacteria</taxon>
        <taxon>Oceanospirillales</taxon>
        <taxon>Halomonadaceae</taxon>
        <taxon>Halomonas</taxon>
    </lineage>
</organism>
<dbReference type="PANTHER" id="PTHR43877">
    <property type="entry name" value="AMINOALKYLPHOSPHONATE N-ACETYLTRANSFERASE-RELATED-RELATED"/>
    <property type="match status" value="1"/>
</dbReference>
<dbReference type="RefSeq" id="WP_379758009.1">
    <property type="nucleotide sequence ID" value="NZ_JBHRSQ010000012.1"/>
</dbReference>
<keyword evidence="1 5" id="KW-0808">Transferase</keyword>
<feature type="region of interest" description="Disordered" evidence="3">
    <location>
        <begin position="141"/>
        <end position="168"/>
    </location>
</feature>
<dbReference type="InterPro" id="IPR016181">
    <property type="entry name" value="Acyl_CoA_acyltransferase"/>
</dbReference>
<proteinExistence type="predicted"/>
<dbReference type="InterPro" id="IPR000182">
    <property type="entry name" value="GNAT_dom"/>
</dbReference>
<evidence type="ECO:0000313" key="5">
    <source>
        <dbReference type="EMBL" id="MFC2992203.1"/>
    </source>
</evidence>
<keyword evidence="2 5" id="KW-0012">Acyltransferase</keyword>
<evidence type="ECO:0000256" key="3">
    <source>
        <dbReference type="SAM" id="MobiDB-lite"/>
    </source>
</evidence>
<keyword evidence="6" id="KW-1185">Reference proteome</keyword>
<accession>A0ABV7B5P9</accession>
<dbReference type="EMBL" id="JBHRSQ010000012">
    <property type="protein sequence ID" value="MFC2992203.1"/>
    <property type="molecule type" value="Genomic_DNA"/>
</dbReference>
<name>A0ABV7B5P9_9GAMM</name>
<dbReference type="Gene3D" id="3.40.630.30">
    <property type="match status" value="1"/>
</dbReference>
<evidence type="ECO:0000259" key="4">
    <source>
        <dbReference type="PROSITE" id="PS51186"/>
    </source>
</evidence>
<dbReference type="EC" id="2.3.1.-" evidence="5"/>
<evidence type="ECO:0000256" key="2">
    <source>
        <dbReference type="ARBA" id="ARBA00023315"/>
    </source>
</evidence>
<protein>
    <submittedName>
        <fullName evidence="5">GNAT family N-acetyltransferase</fullName>
        <ecNumber evidence="5">2.3.1.-</ecNumber>
    </submittedName>
</protein>
<gene>
    <name evidence="5" type="ORF">ACFODV_09195</name>
</gene>
<sequence>MSAEGHPEGFTPVRLTAADLPCVSALEAAQGWPTAGSQAQLAATLNDGASVVVGLMAGEALAGYAVVVRLPFEAELQAILVDDTWRGRGLARRLLSTVVAQTRAWSSERLLLEVRAGNAPAIALYRGAGFREDGIRRGYYAPRPDPAQFPPTATPRQAGAAGAAGGDDAREDALLMSLPLAAEEPASG</sequence>
<feature type="domain" description="N-acetyltransferase" evidence="4">
    <location>
        <begin position="10"/>
        <end position="181"/>
    </location>
</feature>
<comment type="caution">
    <text evidence="5">The sequence shown here is derived from an EMBL/GenBank/DDBJ whole genome shotgun (WGS) entry which is preliminary data.</text>
</comment>